<dbReference type="EMBL" id="BMNK01000003">
    <property type="protein sequence ID" value="GGP05382.1"/>
    <property type="molecule type" value="Genomic_DNA"/>
</dbReference>
<keyword evidence="2" id="KW-1185">Reference proteome</keyword>
<evidence type="ECO:0000313" key="2">
    <source>
        <dbReference type="Proteomes" id="UP000660745"/>
    </source>
</evidence>
<reference evidence="1" key="1">
    <citation type="journal article" date="2014" name="Int. J. Syst. Evol. Microbiol.">
        <title>Complete genome sequence of Corynebacterium casei LMG S-19264T (=DSM 44701T), isolated from a smear-ripened cheese.</title>
        <authorList>
            <consortium name="US DOE Joint Genome Institute (JGI-PGF)"/>
            <person name="Walter F."/>
            <person name="Albersmeier A."/>
            <person name="Kalinowski J."/>
            <person name="Ruckert C."/>
        </authorList>
    </citation>
    <scope>NUCLEOTIDE SEQUENCE</scope>
    <source>
        <strain evidence="1">CGMCC 4.7430</strain>
    </source>
</reference>
<comment type="caution">
    <text evidence="1">The sequence shown here is derived from an EMBL/GenBank/DDBJ whole genome shotgun (WGS) entry which is preliminary data.</text>
</comment>
<gene>
    <name evidence="1" type="ORF">GCM10012278_24690</name>
</gene>
<name>A0A918A318_9ACTN</name>
<organism evidence="1 2">
    <name type="scientific">Nonomuraea glycinis</name>
    <dbReference type="NCBI Taxonomy" id="2047744"/>
    <lineage>
        <taxon>Bacteria</taxon>
        <taxon>Bacillati</taxon>
        <taxon>Actinomycetota</taxon>
        <taxon>Actinomycetes</taxon>
        <taxon>Streptosporangiales</taxon>
        <taxon>Streptosporangiaceae</taxon>
        <taxon>Nonomuraea</taxon>
    </lineage>
</organism>
<dbReference type="Proteomes" id="UP000660745">
    <property type="component" value="Unassembled WGS sequence"/>
</dbReference>
<protein>
    <submittedName>
        <fullName evidence="1">Uncharacterized protein</fullName>
    </submittedName>
</protein>
<evidence type="ECO:0000313" key="1">
    <source>
        <dbReference type="EMBL" id="GGP05382.1"/>
    </source>
</evidence>
<dbReference type="AlphaFoldDB" id="A0A918A318"/>
<proteinExistence type="predicted"/>
<reference evidence="1" key="2">
    <citation type="submission" date="2020-09" db="EMBL/GenBank/DDBJ databases">
        <authorList>
            <person name="Sun Q."/>
            <person name="Zhou Y."/>
        </authorList>
    </citation>
    <scope>NUCLEOTIDE SEQUENCE</scope>
    <source>
        <strain evidence="1">CGMCC 4.7430</strain>
    </source>
</reference>
<accession>A0A918A318</accession>
<sequence length="61" mass="6332">MLSSGNVEGTLQGAVRFAALPGMTFNAGAIPYDPGRERTLPSTFVTRISTTTLDGFGRGGL</sequence>